<dbReference type="Pfam" id="PF07681">
    <property type="entry name" value="DoxX"/>
    <property type="match status" value="1"/>
</dbReference>
<evidence type="ECO:0000256" key="4">
    <source>
        <dbReference type="ARBA" id="ARBA00022692"/>
    </source>
</evidence>
<reference evidence="8 9" key="2">
    <citation type="journal article" date="2010" name="Stand. Genomic Sci.">
        <title>Complete genome sequence of Chitinophaga pinensis type strain (UQM 2034).</title>
        <authorList>
            <person name="Glavina Del Rio T."/>
            <person name="Abt B."/>
            <person name="Spring S."/>
            <person name="Lapidus A."/>
            <person name="Nolan M."/>
            <person name="Tice H."/>
            <person name="Copeland A."/>
            <person name="Cheng J.F."/>
            <person name="Chen F."/>
            <person name="Bruce D."/>
            <person name="Goodwin L."/>
            <person name="Pitluck S."/>
            <person name="Ivanova N."/>
            <person name="Mavromatis K."/>
            <person name="Mikhailova N."/>
            <person name="Pati A."/>
            <person name="Chen A."/>
            <person name="Palaniappan K."/>
            <person name="Land M."/>
            <person name="Hauser L."/>
            <person name="Chang Y.J."/>
            <person name="Jeffries C.D."/>
            <person name="Chain P."/>
            <person name="Saunders E."/>
            <person name="Detter J.C."/>
            <person name="Brettin T."/>
            <person name="Rohde M."/>
            <person name="Goker M."/>
            <person name="Bristow J."/>
            <person name="Eisen J.A."/>
            <person name="Markowitz V."/>
            <person name="Hugenholtz P."/>
            <person name="Kyrpides N.C."/>
            <person name="Klenk H.P."/>
            <person name="Lucas S."/>
        </authorList>
    </citation>
    <scope>NUCLEOTIDE SEQUENCE [LARGE SCALE GENOMIC DNA]</scope>
    <source>
        <strain evidence="9">ATCC 43595 / DSM 2588 / LMG 13176 / NBRC 15968 / NCIMB 11800 / UQM 2034</strain>
    </source>
</reference>
<feature type="transmembrane region" description="Helical" evidence="7">
    <location>
        <begin position="83"/>
        <end position="101"/>
    </location>
</feature>
<dbReference type="GO" id="GO:0005886">
    <property type="term" value="C:plasma membrane"/>
    <property type="evidence" value="ECO:0007669"/>
    <property type="project" value="UniProtKB-SubCell"/>
</dbReference>
<dbReference type="Proteomes" id="UP000002215">
    <property type="component" value="Chromosome"/>
</dbReference>
<feature type="transmembrane region" description="Helical" evidence="7">
    <location>
        <begin position="52"/>
        <end position="76"/>
    </location>
</feature>
<dbReference type="RefSeq" id="WP_012790674.1">
    <property type="nucleotide sequence ID" value="NC_013132.1"/>
</dbReference>
<keyword evidence="3" id="KW-1003">Cell membrane</keyword>
<comment type="similarity">
    <text evidence="2">Belongs to the DoxX family.</text>
</comment>
<keyword evidence="5 7" id="KW-1133">Transmembrane helix</keyword>
<evidence type="ECO:0000256" key="6">
    <source>
        <dbReference type="ARBA" id="ARBA00023136"/>
    </source>
</evidence>
<dbReference type="OrthoDB" id="9808524at2"/>
<feature type="transmembrane region" description="Helical" evidence="7">
    <location>
        <begin position="121"/>
        <end position="140"/>
    </location>
</feature>
<keyword evidence="6 7" id="KW-0472">Membrane</keyword>
<protein>
    <submittedName>
        <fullName evidence="8">DoxX family protein</fullName>
    </submittedName>
</protein>
<reference evidence="9" key="1">
    <citation type="submission" date="2009-08" db="EMBL/GenBank/DDBJ databases">
        <title>The complete genome of Chitinophaga pinensis DSM 2588.</title>
        <authorList>
            <consortium name="US DOE Joint Genome Institute (JGI-PGF)"/>
            <person name="Lucas S."/>
            <person name="Copeland A."/>
            <person name="Lapidus A."/>
            <person name="Glavina del Rio T."/>
            <person name="Dalin E."/>
            <person name="Tice H."/>
            <person name="Bruce D."/>
            <person name="Goodwin L."/>
            <person name="Pitluck S."/>
            <person name="Kyrpides N."/>
            <person name="Mavromatis K."/>
            <person name="Ivanova N."/>
            <person name="Mikhailova N."/>
            <person name="Sims D."/>
            <person name="Meinche L."/>
            <person name="Brettin T."/>
            <person name="Detter J.C."/>
            <person name="Han C."/>
            <person name="Larimer F."/>
            <person name="Land M."/>
            <person name="Hauser L."/>
            <person name="Markowitz V."/>
            <person name="Cheng J.-F."/>
            <person name="Hugenholtz P."/>
            <person name="Woyke T."/>
            <person name="Wu D."/>
            <person name="Spring S."/>
            <person name="Klenk H.-P."/>
            <person name="Eisen J.A."/>
        </authorList>
    </citation>
    <scope>NUCLEOTIDE SEQUENCE [LARGE SCALE GENOMIC DNA]</scope>
    <source>
        <strain evidence="9">ATCC 43595 / DSM 2588 / LMG 13176 / NBRC 15968 / NCIMB 11800 / UQM 2034</strain>
    </source>
</reference>
<organism evidence="8 9">
    <name type="scientific">Chitinophaga pinensis (strain ATCC 43595 / DSM 2588 / LMG 13176 / NBRC 15968 / NCIMB 11800 / UQM 2034)</name>
    <dbReference type="NCBI Taxonomy" id="485918"/>
    <lineage>
        <taxon>Bacteria</taxon>
        <taxon>Pseudomonadati</taxon>
        <taxon>Bacteroidota</taxon>
        <taxon>Chitinophagia</taxon>
        <taxon>Chitinophagales</taxon>
        <taxon>Chitinophagaceae</taxon>
        <taxon>Chitinophaga</taxon>
    </lineage>
</organism>
<keyword evidence="4 7" id="KW-0812">Transmembrane</keyword>
<dbReference type="InterPro" id="IPR032808">
    <property type="entry name" value="DoxX"/>
</dbReference>
<evidence type="ECO:0000256" key="2">
    <source>
        <dbReference type="ARBA" id="ARBA00006679"/>
    </source>
</evidence>
<evidence type="ECO:0000256" key="5">
    <source>
        <dbReference type="ARBA" id="ARBA00022989"/>
    </source>
</evidence>
<feature type="transmembrane region" description="Helical" evidence="7">
    <location>
        <begin position="12"/>
        <end position="32"/>
    </location>
</feature>
<proteinExistence type="inferred from homology"/>
<dbReference type="PANTHER" id="PTHR33452:SF1">
    <property type="entry name" value="INNER MEMBRANE PROTEIN YPHA-RELATED"/>
    <property type="match status" value="1"/>
</dbReference>
<dbReference type="PANTHER" id="PTHR33452">
    <property type="entry name" value="OXIDOREDUCTASE CATD-RELATED"/>
    <property type="match status" value="1"/>
</dbReference>
<dbReference type="EMBL" id="CP001699">
    <property type="protein sequence ID" value="ACU60498.1"/>
    <property type="molecule type" value="Genomic_DNA"/>
</dbReference>
<sequence>MQLKLKRNRYSDWSVAGLRTIAGIGFIVHGWAKISRGTAGFEKLLLQIHTPYAHFMSILVPYLELIGGMLLILGFLTRIISTALIVVMLTAMFTIHIRYGFSTIQTTGLNTDGPIFGPPGYEINLLYIGILAFLLINGAGRVSADSGIKRGSA</sequence>
<evidence type="ECO:0000256" key="1">
    <source>
        <dbReference type="ARBA" id="ARBA00004651"/>
    </source>
</evidence>
<dbReference type="KEGG" id="cpi:Cpin_3022"/>
<name>A0A979GQX9_CHIPD</name>
<gene>
    <name evidence="8" type="ordered locus">Cpin_3022</name>
</gene>
<evidence type="ECO:0000256" key="3">
    <source>
        <dbReference type="ARBA" id="ARBA00022475"/>
    </source>
</evidence>
<evidence type="ECO:0000313" key="8">
    <source>
        <dbReference type="EMBL" id="ACU60498.1"/>
    </source>
</evidence>
<accession>A0A979GQX9</accession>
<comment type="subcellular location">
    <subcellularLocation>
        <location evidence="1">Cell membrane</location>
        <topology evidence="1">Multi-pass membrane protein</topology>
    </subcellularLocation>
</comment>
<evidence type="ECO:0000313" key="9">
    <source>
        <dbReference type="Proteomes" id="UP000002215"/>
    </source>
</evidence>
<dbReference type="InterPro" id="IPR051907">
    <property type="entry name" value="DoxX-like_oxidoreductase"/>
</dbReference>
<evidence type="ECO:0000256" key="7">
    <source>
        <dbReference type="SAM" id="Phobius"/>
    </source>
</evidence>
<dbReference type="AlphaFoldDB" id="A0A979GQX9"/>